<proteinExistence type="predicted"/>
<protein>
    <submittedName>
        <fullName evidence="3">Prepilin-type cleavage/methylation domain-containing protein</fullName>
    </submittedName>
</protein>
<feature type="transmembrane region" description="Helical" evidence="1">
    <location>
        <begin position="12"/>
        <end position="32"/>
    </location>
</feature>
<dbReference type="Pfam" id="PF07963">
    <property type="entry name" value="N_methyl"/>
    <property type="match status" value="1"/>
</dbReference>
<keyword evidence="1" id="KW-0812">Transmembrane</keyword>
<keyword evidence="1" id="KW-0472">Membrane</keyword>
<organism evidence="3 4">
    <name type="scientific">Blastopirellula marina</name>
    <dbReference type="NCBI Taxonomy" id="124"/>
    <lineage>
        <taxon>Bacteria</taxon>
        <taxon>Pseudomonadati</taxon>
        <taxon>Planctomycetota</taxon>
        <taxon>Planctomycetia</taxon>
        <taxon>Pirellulales</taxon>
        <taxon>Pirellulaceae</taxon>
        <taxon>Blastopirellula</taxon>
    </lineage>
</organism>
<sequence>MRSKGLEGFTLVELLVVIAIIGVLISLLLPAVQQAREAARRMQCSNQVKQISLALHNHHDTYKEFPASGDGFSGRFDNPDGSNGGRCGTMVYLLPYLEQNALYEAISSVTPLALGAPWNVDEVYSSDLSNVKCPSNSGNTRQTDPTFGGRTAPLNSYVFSLGDGLWTQGHLPGSDQHRQSISRGMFYRERKSFSSCTDGSSNTAAVSECLSPTVRDGTDVRSNVARYDAIWDGTPHGRPFNCTFGLPMATGSTRNFADAHKSATWRGVLFTSGWSAVNGFTTMTPPNSPMCHYGSNANNDWAVLPPASNHPGGVNVGMLDGSVRFVTETIDCGDTNATAVGSGRSPFGVWGALGSPQGGEVTGAF</sequence>
<dbReference type="InterPro" id="IPR011453">
    <property type="entry name" value="DUF1559"/>
</dbReference>
<evidence type="ECO:0000313" key="3">
    <source>
        <dbReference type="EMBL" id="PQO28843.1"/>
    </source>
</evidence>
<dbReference type="Gene3D" id="3.30.700.10">
    <property type="entry name" value="Glycoprotein, Type 4 Pilin"/>
    <property type="match status" value="1"/>
</dbReference>
<comment type="caution">
    <text evidence="3">The sequence shown here is derived from an EMBL/GenBank/DDBJ whole genome shotgun (WGS) entry which is preliminary data.</text>
</comment>
<dbReference type="NCBIfam" id="TIGR02532">
    <property type="entry name" value="IV_pilin_GFxxxE"/>
    <property type="match status" value="1"/>
</dbReference>
<dbReference type="SUPFAM" id="SSF54523">
    <property type="entry name" value="Pili subunits"/>
    <property type="match status" value="1"/>
</dbReference>
<dbReference type="InterPro" id="IPR045584">
    <property type="entry name" value="Pilin-like"/>
</dbReference>
<accession>A0A2S8F9J7</accession>
<dbReference type="Proteomes" id="UP000239388">
    <property type="component" value="Unassembled WGS sequence"/>
</dbReference>
<dbReference type="PANTHER" id="PTHR30093:SF2">
    <property type="entry name" value="TYPE II SECRETION SYSTEM PROTEIN H"/>
    <property type="match status" value="1"/>
</dbReference>
<dbReference type="AlphaFoldDB" id="A0A2S8F9J7"/>
<feature type="domain" description="DUF1559" evidence="2">
    <location>
        <begin position="33"/>
        <end position="331"/>
    </location>
</feature>
<gene>
    <name evidence="3" type="ORF">C5Y98_24055</name>
</gene>
<reference evidence="3 4" key="1">
    <citation type="submission" date="2018-02" db="EMBL/GenBank/DDBJ databases">
        <title>Comparative genomes isolates from brazilian mangrove.</title>
        <authorList>
            <person name="Araujo J.E."/>
            <person name="Taketani R.G."/>
            <person name="Silva M.C.P."/>
            <person name="Loureco M.V."/>
            <person name="Andreote F.D."/>
        </authorList>
    </citation>
    <scope>NUCLEOTIDE SEQUENCE [LARGE SCALE GENOMIC DNA]</scope>
    <source>
        <strain evidence="3 4">NAP PRIS-MGV</strain>
    </source>
</reference>
<dbReference type="OrthoDB" id="241541at2"/>
<keyword evidence="1" id="KW-1133">Transmembrane helix</keyword>
<evidence type="ECO:0000256" key="1">
    <source>
        <dbReference type="SAM" id="Phobius"/>
    </source>
</evidence>
<dbReference type="NCBIfam" id="TIGR04294">
    <property type="entry name" value="pre_pil_HX9DG"/>
    <property type="match status" value="1"/>
</dbReference>
<dbReference type="PROSITE" id="PS00409">
    <property type="entry name" value="PROKAR_NTER_METHYL"/>
    <property type="match status" value="1"/>
</dbReference>
<dbReference type="EMBL" id="PUIB01000024">
    <property type="protein sequence ID" value="PQO28843.1"/>
    <property type="molecule type" value="Genomic_DNA"/>
</dbReference>
<dbReference type="InterPro" id="IPR027558">
    <property type="entry name" value="Pre_pil_HX9DG_C"/>
</dbReference>
<dbReference type="Pfam" id="PF07596">
    <property type="entry name" value="SBP_bac_10"/>
    <property type="match status" value="1"/>
</dbReference>
<name>A0A2S8F9J7_9BACT</name>
<dbReference type="RefSeq" id="WP_105358139.1">
    <property type="nucleotide sequence ID" value="NZ_PUIB01000024.1"/>
</dbReference>
<evidence type="ECO:0000259" key="2">
    <source>
        <dbReference type="Pfam" id="PF07596"/>
    </source>
</evidence>
<dbReference type="InterPro" id="IPR012902">
    <property type="entry name" value="N_methyl_site"/>
</dbReference>
<evidence type="ECO:0000313" key="4">
    <source>
        <dbReference type="Proteomes" id="UP000239388"/>
    </source>
</evidence>
<dbReference type="PANTHER" id="PTHR30093">
    <property type="entry name" value="GENERAL SECRETION PATHWAY PROTEIN G"/>
    <property type="match status" value="1"/>
</dbReference>